<name>A0ACB9QFF7_9MYRT</name>
<accession>A0ACB9QFF7</accession>
<keyword evidence="2" id="KW-1185">Reference proteome</keyword>
<organism evidence="1 2">
    <name type="scientific">Melastoma candidum</name>
    <dbReference type="NCBI Taxonomy" id="119954"/>
    <lineage>
        <taxon>Eukaryota</taxon>
        <taxon>Viridiplantae</taxon>
        <taxon>Streptophyta</taxon>
        <taxon>Embryophyta</taxon>
        <taxon>Tracheophyta</taxon>
        <taxon>Spermatophyta</taxon>
        <taxon>Magnoliopsida</taxon>
        <taxon>eudicotyledons</taxon>
        <taxon>Gunneridae</taxon>
        <taxon>Pentapetalae</taxon>
        <taxon>rosids</taxon>
        <taxon>malvids</taxon>
        <taxon>Myrtales</taxon>
        <taxon>Melastomataceae</taxon>
        <taxon>Melastomatoideae</taxon>
        <taxon>Melastomateae</taxon>
        <taxon>Melastoma</taxon>
    </lineage>
</organism>
<comment type="caution">
    <text evidence="1">The sequence shown here is derived from an EMBL/GenBank/DDBJ whole genome shotgun (WGS) entry which is preliminary data.</text>
</comment>
<dbReference type="Proteomes" id="UP001057402">
    <property type="component" value="Chromosome 6"/>
</dbReference>
<sequence length="169" mass="18990">MLAAVLSRRCHRIHPDGLLLIPLRCMGGGLNKWQWKRLHEKKAREKQNHLLDHEKQIYQARIRSEIRSRLSPHAAESANGGANVTHEAMSSKEHLRVLAYRFMKEGGEDLWNADDGPVSSSPPRRLSWIAQPIDIRKLGADDRGSNVGDCKRSGDGGFRQYDSGDSGDD</sequence>
<protein>
    <submittedName>
        <fullName evidence="1">Uncharacterized protein</fullName>
    </submittedName>
</protein>
<evidence type="ECO:0000313" key="1">
    <source>
        <dbReference type="EMBL" id="KAI4364893.1"/>
    </source>
</evidence>
<gene>
    <name evidence="1" type="ORF">MLD38_020925</name>
</gene>
<evidence type="ECO:0000313" key="2">
    <source>
        <dbReference type="Proteomes" id="UP001057402"/>
    </source>
</evidence>
<reference evidence="2" key="1">
    <citation type="journal article" date="2023" name="Front. Plant Sci.">
        <title>Chromosomal-level genome assembly of Melastoma candidum provides insights into trichome evolution.</title>
        <authorList>
            <person name="Zhong Y."/>
            <person name="Wu W."/>
            <person name="Sun C."/>
            <person name="Zou P."/>
            <person name="Liu Y."/>
            <person name="Dai S."/>
            <person name="Zhou R."/>
        </authorList>
    </citation>
    <scope>NUCLEOTIDE SEQUENCE [LARGE SCALE GENOMIC DNA]</scope>
</reference>
<proteinExistence type="predicted"/>
<dbReference type="EMBL" id="CM042885">
    <property type="protein sequence ID" value="KAI4364893.1"/>
    <property type="molecule type" value="Genomic_DNA"/>
</dbReference>